<sequence length="242" mass="28751">MLNRKFTTFNSRTNHSRDVGNKFEEMKKFTILLFTILLISCNGKQSNEKNYENDFAMYGLLINELDFNIFYLNEQIKLEISELEIENRLDNETKEIDSTTKVYTNKIDKIIDELYGNLTYHNGKIYDDQKLLRGYKRGNDYFFNGDTLSKNAIKYKKLTKEYGNEILKYFDHPIYIKRIQGALSMNDTQDGYGNRTELIEYLFRDTPLIAIILQLKTMKRNSLEYQQQLLRRKPVANNAYKK</sequence>
<accession>A0A1H7X4Q0</accession>
<gene>
    <name evidence="1" type="ORF">SAMN04487910_4627</name>
</gene>
<dbReference type="AlphaFoldDB" id="A0A1H7X4Q0"/>
<reference evidence="1 2" key="1">
    <citation type="submission" date="2016-10" db="EMBL/GenBank/DDBJ databases">
        <authorList>
            <person name="de Groot N.N."/>
        </authorList>
    </citation>
    <scope>NUCLEOTIDE SEQUENCE [LARGE SCALE GENOMIC DNA]</scope>
    <source>
        <strain evidence="1 2">DSM 25232</strain>
    </source>
</reference>
<keyword evidence="2" id="KW-1185">Reference proteome</keyword>
<proteinExistence type="predicted"/>
<protein>
    <recommendedName>
        <fullName evidence="3">Gliding motility-associated protein GldM N-terminal domain-containing protein</fullName>
    </recommendedName>
</protein>
<organism evidence="1 2">
    <name type="scientific">Aquimarina amphilecti</name>
    <dbReference type="NCBI Taxonomy" id="1038014"/>
    <lineage>
        <taxon>Bacteria</taxon>
        <taxon>Pseudomonadati</taxon>
        <taxon>Bacteroidota</taxon>
        <taxon>Flavobacteriia</taxon>
        <taxon>Flavobacteriales</taxon>
        <taxon>Flavobacteriaceae</taxon>
        <taxon>Aquimarina</taxon>
    </lineage>
</organism>
<dbReference type="STRING" id="1038014.SAMN04487910_4627"/>
<dbReference type="Proteomes" id="UP000198521">
    <property type="component" value="Unassembled WGS sequence"/>
</dbReference>
<name>A0A1H7X4Q0_AQUAM</name>
<evidence type="ECO:0000313" key="1">
    <source>
        <dbReference type="EMBL" id="SEM28605.1"/>
    </source>
</evidence>
<evidence type="ECO:0008006" key="3">
    <source>
        <dbReference type="Google" id="ProtNLM"/>
    </source>
</evidence>
<dbReference type="EMBL" id="FOAB01000013">
    <property type="protein sequence ID" value="SEM28605.1"/>
    <property type="molecule type" value="Genomic_DNA"/>
</dbReference>
<evidence type="ECO:0000313" key="2">
    <source>
        <dbReference type="Proteomes" id="UP000198521"/>
    </source>
</evidence>